<sequence>MDFKKMAQGLMGHKKDLDTSGIDLSSLITDSFISEHSSFSTVLEFLKASGFGVDSMEGLSGIPVEKLNEYISKVTDFNDWPQMLKTAMSMLQK</sequence>
<dbReference type="EMBL" id="JJMM01000004">
    <property type="protein sequence ID" value="KDR96318.1"/>
    <property type="molecule type" value="Genomic_DNA"/>
</dbReference>
<proteinExistence type="predicted"/>
<gene>
    <name evidence="1" type="ORF">CLIT_4c01550</name>
</gene>
<comment type="caution">
    <text evidence="1">The sequence shown here is derived from an EMBL/GenBank/DDBJ whole genome shotgun (WGS) entry which is preliminary data.</text>
</comment>
<dbReference type="Proteomes" id="UP000027946">
    <property type="component" value="Unassembled WGS sequence"/>
</dbReference>
<evidence type="ECO:0000313" key="2">
    <source>
        <dbReference type="Proteomes" id="UP000027946"/>
    </source>
</evidence>
<dbReference type="AlphaFoldDB" id="A0A069RHP5"/>
<organism evidence="1 2">
    <name type="scientific">Peptoclostridium litorale DSM 5388</name>
    <dbReference type="NCBI Taxonomy" id="1121324"/>
    <lineage>
        <taxon>Bacteria</taxon>
        <taxon>Bacillati</taxon>
        <taxon>Bacillota</taxon>
        <taxon>Clostridia</taxon>
        <taxon>Peptostreptococcales</taxon>
        <taxon>Peptoclostridiaceae</taxon>
        <taxon>Peptoclostridium</taxon>
    </lineage>
</organism>
<evidence type="ECO:0000313" key="1">
    <source>
        <dbReference type="EMBL" id="KDR96318.1"/>
    </source>
</evidence>
<dbReference type="RefSeq" id="WP_038262126.1">
    <property type="nucleotide sequence ID" value="NZ_FSRH01000013.1"/>
</dbReference>
<dbReference type="STRING" id="1121324.CLIT_4c01550"/>
<keyword evidence="2" id="KW-1185">Reference proteome</keyword>
<name>A0A069RHP5_PEPLI</name>
<protein>
    <submittedName>
        <fullName evidence="1">Uncharacterized protein</fullName>
    </submittedName>
</protein>
<reference evidence="1 2" key="1">
    <citation type="submission" date="2014-03" db="EMBL/GenBank/DDBJ databases">
        <title>Genome sequence of Clostridium litorale W6, DSM 5388.</title>
        <authorList>
            <person name="Poehlein A."/>
            <person name="Jagirdar A."/>
            <person name="Khonsari B."/>
            <person name="Chibani C.M."/>
            <person name="Gutierrez Gutierrez D.A."/>
            <person name="Davydova E."/>
            <person name="Alghaithi H.S."/>
            <person name="Nair K.P."/>
            <person name="Dhamotharan K."/>
            <person name="Chandran L."/>
            <person name="G W."/>
            <person name="Daniel R."/>
        </authorList>
    </citation>
    <scope>NUCLEOTIDE SEQUENCE [LARGE SCALE GENOMIC DNA]</scope>
    <source>
        <strain evidence="1 2">W6</strain>
    </source>
</reference>
<dbReference type="OrthoDB" id="2889017at2"/>
<accession>A0A069RHP5</accession>
<dbReference type="eggNOG" id="ENOG5033CNB">
    <property type="taxonomic scope" value="Bacteria"/>
</dbReference>